<dbReference type="OrthoDB" id="16772at2759"/>
<dbReference type="EMBL" id="GL349434">
    <property type="protein sequence ID" value="KNC48752.1"/>
    <property type="molecule type" value="Genomic_DNA"/>
</dbReference>
<gene>
    <name evidence="3" type="ORF">AMSG_00529</name>
</gene>
<evidence type="ECO:0000256" key="2">
    <source>
        <dbReference type="SAM" id="Coils"/>
    </source>
</evidence>
<name>A0A0L0D8P3_THETB</name>
<dbReference type="GO" id="GO:0005768">
    <property type="term" value="C:endosome"/>
    <property type="evidence" value="ECO:0007669"/>
    <property type="project" value="TreeGrafter"/>
</dbReference>
<dbReference type="GO" id="GO:0032991">
    <property type="term" value="C:protein-containing complex"/>
    <property type="evidence" value="ECO:0007669"/>
    <property type="project" value="UniProtKB-ARBA"/>
</dbReference>
<dbReference type="GeneID" id="25560332"/>
<dbReference type="Pfam" id="PF10186">
    <property type="entry name" value="ATG14"/>
    <property type="match status" value="1"/>
</dbReference>
<dbReference type="PANTHER" id="PTHR15157:SF5">
    <property type="entry name" value="UV RADIATION RESISTANCE-ASSOCIATED GENE PROTEIN"/>
    <property type="match status" value="1"/>
</dbReference>
<keyword evidence="4" id="KW-1185">Reference proteome</keyword>
<dbReference type="GO" id="GO:0000323">
    <property type="term" value="C:lytic vacuole"/>
    <property type="evidence" value="ECO:0007669"/>
    <property type="project" value="TreeGrafter"/>
</dbReference>
<dbReference type="RefSeq" id="XP_013762803.1">
    <property type="nucleotide sequence ID" value="XM_013907349.1"/>
</dbReference>
<evidence type="ECO:0000313" key="4">
    <source>
        <dbReference type="Proteomes" id="UP000054408"/>
    </source>
</evidence>
<organism evidence="3 4">
    <name type="scientific">Thecamonas trahens ATCC 50062</name>
    <dbReference type="NCBI Taxonomy" id="461836"/>
    <lineage>
        <taxon>Eukaryota</taxon>
        <taxon>Apusozoa</taxon>
        <taxon>Apusomonadida</taxon>
        <taxon>Apusomonadidae</taxon>
        <taxon>Thecamonas</taxon>
    </lineage>
</organism>
<keyword evidence="1 2" id="KW-0175">Coiled coil</keyword>
<accession>A0A0L0D8P3</accession>
<protein>
    <submittedName>
        <fullName evidence="3">Uncharacterized protein</fullName>
    </submittedName>
</protein>
<dbReference type="AlphaFoldDB" id="A0A0L0D8P3"/>
<proteinExistence type="predicted"/>
<evidence type="ECO:0000313" key="3">
    <source>
        <dbReference type="EMBL" id="KNC48752.1"/>
    </source>
</evidence>
<reference evidence="3 4" key="1">
    <citation type="submission" date="2010-05" db="EMBL/GenBank/DDBJ databases">
        <title>The Genome Sequence of Thecamonas trahens ATCC 50062.</title>
        <authorList>
            <consortium name="The Broad Institute Genome Sequencing Platform"/>
            <person name="Russ C."/>
            <person name="Cuomo C."/>
            <person name="Shea T."/>
            <person name="Young S.K."/>
            <person name="Zeng Q."/>
            <person name="Koehrsen M."/>
            <person name="Haas B."/>
            <person name="Borodovsky M."/>
            <person name="Guigo R."/>
            <person name="Alvarado L."/>
            <person name="Berlin A."/>
            <person name="Bochicchio J."/>
            <person name="Borenstein D."/>
            <person name="Chapman S."/>
            <person name="Chen Z."/>
            <person name="Freedman E."/>
            <person name="Gellesch M."/>
            <person name="Goldberg J."/>
            <person name="Griggs A."/>
            <person name="Gujja S."/>
            <person name="Heilman E."/>
            <person name="Heiman D."/>
            <person name="Hepburn T."/>
            <person name="Howarth C."/>
            <person name="Jen D."/>
            <person name="Larson L."/>
            <person name="Mehta T."/>
            <person name="Park D."/>
            <person name="Pearson M."/>
            <person name="Roberts A."/>
            <person name="Saif S."/>
            <person name="Shenoy N."/>
            <person name="Sisk P."/>
            <person name="Stolte C."/>
            <person name="Sykes S."/>
            <person name="Thomson T."/>
            <person name="Walk T."/>
            <person name="White J."/>
            <person name="Yandava C."/>
            <person name="Burger G."/>
            <person name="Gray M.W."/>
            <person name="Holland P.W.H."/>
            <person name="King N."/>
            <person name="Lang F.B.F."/>
            <person name="Roger A.J."/>
            <person name="Ruiz-Trillo I."/>
            <person name="Lander E."/>
            <person name="Nusbaum C."/>
        </authorList>
    </citation>
    <scope>NUCLEOTIDE SEQUENCE [LARGE SCALE GENOMIC DNA]</scope>
    <source>
        <strain evidence="3 4">ATCC 50062</strain>
    </source>
</reference>
<dbReference type="PANTHER" id="PTHR15157">
    <property type="entry name" value="UV RADIATION RESISTANCE-ASSOCIATED GENE PROTEIN"/>
    <property type="match status" value="1"/>
</dbReference>
<feature type="coiled-coil region" evidence="2">
    <location>
        <begin position="58"/>
        <end position="85"/>
    </location>
</feature>
<sequence>MEAGVCPVCERNDIMGLYCGRCVGEARAEASARVAASEAVAKRLRSAVEPLVAAASGRARWEARVDKARDRVARLKLAVAAKRQASRRQVKANKEASKALAKRRKALAKRRARLATAMEKWDGLVERWDDEHGSELPEVQASLIESRRALVVELLSVLPLNPIDEHAHELAGLAMADDSTSRPAVHDRLHGRASSQAPPHLLVESLTDEEFDAIMATLVRLLSLVESYLGVALPYPIVHHGSRSLIGYTPVGPWITLFRNAATFGDDDETEATLAGLPVALRSAAGLIYDWEEGLALLNYNIAVVAAASAGLPTKVRELDSPLRNLLQALRSPYVGAQSMAYTMFGSEAEEVYALPWLGYHSMTTNQFERLQRALQAHLAAAARAGGRGRSGDGSGGDDEWELV</sequence>
<dbReference type="GO" id="GO:0000149">
    <property type="term" value="F:SNARE binding"/>
    <property type="evidence" value="ECO:0007669"/>
    <property type="project" value="TreeGrafter"/>
</dbReference>
<evidence type="ECO:0000256" key="1">
    <source>
        <dbReference type="ARBA" id="ARBA00023054"/>
    </source>
</evidence>
<dbReference type="Proteomes" id="UP000054408">
    <property type="component" value="Unassembled WGS sequence"/>
</dbReference>
<dbReference type="GO" id="GO:0035493">
    <property type="term" value="P:SNARE complex assembly"/>
    <property type="evidence" value="ECO:0007669"/>
    <property type="project" value="TreeGrafter"/>
</dbReference>
<dbReference type="InterPro" id="IPR018791">
    <property type="entry name" value="UV_resistance/autophagy_Atg14"/>
</dbReference>